<proteinExistence type="predicted"/>
<sequence length="97" mass="11494">MNHYRYSQKTRCGTGTEAIIFLDHLVLCQAHRYVLFNCEEDTPFVKKHLQIIKIANRRAKQIDISHIHSDQFPKWFKAERLKQEGDNIVLKDSKRLA</sequence>
<protein>
    <submittedName>
        <fullName evidence="1">Uncharacterized protein</fullName>
    </submittedName>
</protein>
<name>A0A067DYF2_CITSI</name>
<gene>
    <name evidence="1" type="ORF">CISIN_1g038723mg</name>
</gene>
<accession>A0A067DYF2</accession>
<evidence type="ECO:0000313" key="2">
    <source>
        <dbReference type="Proteomes" id="UP000027120"/>
    </source>
</evidence>
<evidence type="ECO:0000313" key="1">
    <source>
        <dbReference type="EMBL" id="KDO47863.1"/>
    </source>
</evidence>
<dbReference type="PANTHER" id="PTHR48451">
    <property type="entry name" value="DUF4218 DOMAIN-CONTAINING PROTEIN"/>
    <property type="match status" value="1"/>
</dbReference>
<dbReference type="AlphaFoldDB" id="A0A067DYF2"/>
<dbReference type="EMBL" id="KK785160">
    <property type="protein sequence ID" value="KDO47863.1"/>
    <property type="molecule type" value="Genomic_DNA"/>
</dbReference>
<dbReference type="Proteomes" id="UP000027120">
    <property type="component" value="Unassembled WGS sequence"/>
</dbReference>
<dbReference type="PANTHER" id="PTHR48451:SF1">
    <property type="entry name" value="DUF4218 DOMAIN-CONTAINING PROTEIN"/>
    <property type="match status" value="1"/>
</dbReference>
<reference evidence="1 2" key="1">
    <citation type="submission" date="2014-04" db="EMBL/GenBank/DDBJ databases">
        <authorList>
            <consortium name="International Citrus Genome Consortium"/>
            <person name="Gmitter F."/>
            <person name="Chen C."/>
            <person name="Farmerie W."/>
            <person name="Harkins T."/>
            <person name="Desany B."/>
            <person name="Mohiuddin M."/>
            <person name="Kodira C."/>
            <person name="Borodovsky M."/>
            <person name="Lomsadze A."/>
            <person name="Burns P."/>
            <person name="Jenkins J."/>
            <person name="Prochnik S."/>
            <person name="Shu S."/>
            <person name="Chapman J."/>
            <person name="Pitluck S."/>
            <person name="Schmutz J."/>
            <person name="Rokhsar D."/>
        </authorList>
    </citation>
    <scope>NUCLEOTIDE SEQUENCE</scope>
</reference>
<keyword evidence="2" id="KW-1185">Reference proteome</keyword>
<organism evidence="1 2">
    <name type="scientific">Citrus sinensis</name>
    <name type="common">Sweet orange</name>
    <name type="synonym">Citrus aurantium var. sinensis</name>
    <dbReference type="NCBI Taxonomy" id="2711"/>
    <lineage>
        <taxon>Eukaryota</taxon>
        <taxon>Viridiplantae</taxon>
        <taxon>Streptophyta</taxon>
        <taxon>Embryophyta</taxon>
        <taxon>Tracheophyta</taxon>
        <taxon>Spermatophyta</taxon>
        <taxon>Magnoliopsida</taxon>
        <taxon>eudicotyledons</taxon>
        <taxon>Gunneridae</taxon>
        <taxon>Pentapetalae</taxon>
        <taxon>rosids</taxon>
        <taxon>malvids</taxon>
        <taxon>Sapindales</taxon>
        <taxon>Rutaceae</taxon>
        <taxon>Aurantioideae</taxon>
        <taxon>Citrus</taxon>
    </lineage>
</organism>